<evidence type="ECO:0000259" key="7">
    <source>
        <dbReference type="Pfam" id="PF04138"/>
    </source>
</evidence>
<evidence type="ECO:0000313" key="8">
    <source>
        <dbReference type="EMBL" id="MBD3107674.1"/>
    </source>
</evidence>
<accession>A0A927CUZ6</accession>
<dbReference type="GO" id="GO:0005886">
    <property type="term" value="C:plasma membrane"/>
    <property type="evidence" value="ECO:0007669"/>
    <property type="project" value="TreeGrafter"/>
</dbReference>
<keyword evidence="9" id="KW-1185">Reference proteome</keyword>
<dbReference type="InterPro" id="IPR051401">
    <property type="entry name" value="GtrA_CellWall_Glycosyl"/>
</dbReference>
<keyword evidence="5 6" id="KW-0472">Membrane</keyword>
<dbReference type="PANTHER" id="PTHR38459:SF5">
    <property type="entry name" value="CELL WALL TEICHOIC ACID GLYCOSYLATION PROTEIN GTCA"/>
    <property type="match status" value="1"/>
</dbReference>
<dbReference type="PANTHER" id="PTHR38459">
    <property type="entry name" value="PROPHAGE BACTOPRENOL-LINKED GLUCOSE TRANSLOCASE HOMOLOG"/>
    <property type="match status" value="1"/>
</dbReference>
<comment type="similarity">
    <text evidence="2">Belongs to the GtrA family.</text>
</comment>
<proteinExistence type="inferred from homology"/>
<comment type="subcellular location">
    <subcellularLocation>
        <location evidence="1">Membrane</location>
        <topology evidence="1">Multi-pass membrane protein</topology>
    </subcellularLocation>
</comment>
<evidence type="ECO:0000256" key="1">
    <source>
        <dbReference type="ARBA" id="ARBA00004141"/>
    </source>
</evidence>
<dbReference type="GO" id="GO:0000271">
    <property type="term" value="P:polysaccharide biosynthetic process"/>
    <property type="evidence" value="ECO:0007669"/>
    <property type="project" value="InterPro"/>
</dbReference>
<dbReference type="Pfam" id="PF04138">
    <property type="entry name" value="GtrA_DPMS_TM"/>
    <property type="match status" value="1"/>
</dbReference>
<feature type="transmembrane region" description="Helical" evidence="6">
    <location>
        <begin position="9"/>
        <end position="30"/>
    </location>
</feature>
<dbReference type="AlphaFoldDB" id="A0A927CUZ6"/>
<dbReference type="RefSeq" id="WP_190997220.1">
    <property type="nucleotide sequence ID" value="NZ_JACXSI010000009.1"/>
</dbReference>
<evidence type="ECO:0000256" key="3">
    <source>
        <dbReference type="ARBA" id="ARBA00022692"/>
    </source>
</evidence>
<feature type="transmembrane region" description="Helical" evidence="6">
    <location>
        <begin position="76"/>
        <end position="97"/>
    </location>
</feature>
<evidence type="ECO:0000256" key="2">
    <source>
        <dbReference type="ARBA" id="ARBA00009399"/>
    </source>
</evidence>
<protein>
    <submittedName>
        <fullName evidence="8">GtrA family protein</fullName>
    </submittedName>
</protein>
<evidence type="ECO:0000256" key="6">
    <source>
        <dbReference type="SAM" id="Phobius"/>
    </source>
</evidence>
<evidence type="ECO:0000313" key="9">
    <source>
        <dbReference type="Proteomes" id="UP000602076"/>
    </source>
</evidence>
<keyword evidence="3 6" id="KW-0812">Transmembrane</keyword>
<reference evidence="8" key="1">
    <citation type="submission" date="2020-09" db="EMBL/GenBank/DDBJ databases">
        <title>Bacillus faecalis sp. nov., a moderately halophilic bacterium isolated from cow faeces.</title>
        <authorList>
            <person name="Jiang L."/>
            <person name="Lee J."/>
        </authorList>
    </citation>
    <scope>NUCLEOTIDE SEQUENCE</scope>
    <source>
        <strain evidence="8">AGMB 02131</strain>
    </source>
</reference>
<name>A0A927CUZ6_9BACI</name>
<comment type="caution">
    <text evidence="8">The sequence shown here is derived from an EMBL/GenBank/DDBJ whole genome shotgun (WGS) entry which is preliminary data.</text>
</comment>
<gene>
    <name evidence="8" type="ORF">IEO70_04780</name>
</gene>
<dbReference type="EMBL" id="JACXSI010000009">
    <property type="protein sequence ID" value="MBD3107674.1"/>
    <property type="molecule type" value="Genomic_DNA"/>
</dbReference>
<feature type="transmembrane region" description="Helical" evidence="6">
    <location>
        <begin position="103"/>
        <end position="123"/>
    </location>
</feature>
<feature type="transmembrane region" description="Helical" evidence="6">
    <location>
        <begin position="36"/>
        <end position="55"/>
    </location>
</feature>
<sequence>MNKLIHSKAALYVLFGILTTILNIGCYFLLSEILSYNYIFSTSTSWIVSVLFAFYTNKIYVFKSKETKVSVVLKELYLFYFFRFFSFFVETISLIFLIESYQFNHLLAKLAVTIFIVICNFFFSKLIIFKSRNTGIGGVSD</sequence>
<evidence type="ECO:0000256" key="5">
    <source>
        <dbReference type="ARBA" id="ARBA00023136"/>
    </source>
</evidence>
<feature type="domain" description="GtrA/DPMS transmembrane" evidence="7">
    <location>
        <begin position="12"/>
        <end position="129"/>
    </location>
</feature>
<organism evidence="8 9">
    <name type="scientific">Peribacillus faecalis</name>
    <dbReference type="NCBI Taxonomy" id="2772559"/>
    <lineage>
        <taxon>Bacteria</taxon>
        <taxon>Bacillati</taxon>
        <taxon>Bacillota</taxon>
        <taxon>Bacilli</taxon>
        <taxon>Bacillales</taxon>
        <taxon>Bacillaceae</taxon>
        <taxon>Peribacillus</taxon>
    </lineage>
</organism>
<dbReference type="InterPro" id="IPR007267">
    <property type="entry name" value="GtrA_DPMS_TM"/>
</dbReference>
<keyword evidence="4 6" id="KW-1133">Transmembrane helix</keyword>
<dbReference type="Proteomes" id="UP000602076">
    <property type="component" value="Unassembled WGS sequence"/>
</dbReference>
<evidence type="ECO:0000256" key="4">
    <source>
        <dbReference type="ARBA" id="ARBA00022989"/>
    </source>
</evidence>